<dbReference type="PRINTS" id="PR00419">
    <property type="entry name" value="ADXRDTASE"/>
</dbReference>
<evidence type="ECO:0000313" key="7">
    <source>
        <dbReference type="Proteomes" id="UP000245207"/>
    </source>
</evidence>
<keyword evidence="7" id="KW-1185">Reference proteome</keyword>
<dbReference type="Pfam" id="PF00743">
    <property type="entry name" value="FMO-like"/>
    <property type="match status" value="1"/>
</dbReference>
<accession>A0A2U1NFN9</accession>
<evidence type="ECO:0000256" key="5">
    <source>
        <dbReference type="RuleBase" id="RU361177"/>
    </source>
</evidence>
<dbReference type="AlphaFoldDB" id="A0A2U1NFN9"/>
<reference evidence="6 7" key="1">
    <citation type="journal article" date="2018" name="Mol. Plant">
        <title>The genome of Artemisia annua provides insight into the evolution of Asteraceae family and artemisinin biosynthesis.</title>
        <authorList>
            <person name="Shen Q."/>
            <person name="Zhang L."/>
            <person name="Liao Z."/>
            <person name="Wang S."/>
            <person name="Yan T."/>
            <person name="Shi P."/>
            <person name="Liu M."/>
            <person name="Fu X."/>
            <person name="Pan Q."/>
            <person name="Wang Y."/>
            <person name="Lv Z."/>
            <person name="Lu X."/>
            <person name="Zhang F."/>
            <person name="Jiang W."/>
            <person name="Ma Y."/>
            <person name="Chen M."/>
            <person name="Hao X."/>
            <person name="Li L."/>
            <person name="Tang Y."/>
            <person name="Lv G."/>
            <person name="Zhou Y."/>
            <person name="Sun X."/>
            <person name="Brodelius P.E."/>
            <person name="Rose J.K.C."/>
            <person name="Tang K."/>
        </authorList>
    </citation>
    <scope>NUCLEOTIDE SEQUENCE [LARGE SCALE GENOMIC DNA]</scope>
    <source>
        <strain evidence="7">cv. Huhao1</strain>
        <tissue evidence="6">Leaf</tissue>
    </source>
</reference>
<dbReference type="InterPro" id="IPR050346">
    <property type="entry name" value="FMO-like"/>
</dbReference>
<evidence type="ECO:0000313" key="6">
    <source>
        <dbReference type="EMBL" id="PWA72327.1"/>
    </source>
</evidence>
<proteinExistence type="inferred from homology"/>
<comment type="similarity">
    <text evidence="1 5">Belongs to the FMO family.</text>
</comment>
<dbReference type="GO" id="GO:0050661">
    <property type="term" value="F:NADP binding"/>
    <property type="evidence" value="ECO:0007669"/>
    <property type="project" value="InterPro"/>
</dbReference>
<dbReference type="PANTHER" id="PTHR23023">
    <property type="entry name" value="DIMETHYLANILINE MONOOXYGENASE"/>
    <property type="match status" value="1"/>
</dbReference>
<protein>
    <recommendedName>
        <fullName evidence="5">Flavin-containing monooxygenase</fullName>
        <ecNumber evidence="5">1.-.-.-</ecNumber>
    </recommendedName>
</protein>
<evidence type="ECO:0000256" key="4">
    <source>
        <dbReference type="ARBA" id="ARBA00023002"/>
    </source>
</evidence>
<dbReference type="EC" id="1.-.-.-" evidence="5"/>
<dbReference type="InterPro" id="IPR020946">
    <property type="entry name" value="Flavin_mOase-like"/>
</dbReference>
<keyword evidence="2 5" id="KW-0285">Flavoprotein</keyword>
<keyword evidence="3 5" id="KW-0274">FAD</keyword>
<evidence type="ECO:0000256" key="1">
    <source>
        <dbReference type="ARBA" id="ARBA00009183"/>
    </source>
</evidence>
<keyword evidence="5 6" id="KW-0503">Monooxygenase</keyword>
<dbReference type="GO" id="GO:0004499">
    <property type="term" value="F:N,N-dimethylaniline monooxygenase activity"/>
    <property type="evidence" value="ECO:0007669"/>
    <property type="project" value="InterPro"/>
</dbReference>
<dbReference type="OrthoDB" id="66881at2759"/>
<dbReference type="Proteomes" id="UP000245207">
    <property type="component" value="Unassembled WGS sequence"/>
</dbReference>
<dbReference type="STRING" id="35608.A0A2U1NFN9"/>
<keyword evidence="4 5" id="KW-0560">Oxidoreductase</keyword>
<name>A0A2U1NFN9_ARTAN</name>
<evidence type="ECO:0000256" key="3">
    <source>
        <dbReference type="ARBA" id="ARBA00022827"/>
    </source>
</evidence>
<dbReference type="Gene3D" id="3.50.50.60">
    <property type="entry name" value="FAD/NAD(P)-binding domain"/>
    <property type="match status" value="1"/>
</dbReference>
<dbReference type="GO" id="GO:0050660">
    <property type="term" value="F:flavin adenine dinucleotide binding"/>
    <property type="evidence" value="ECO:0007669"/>
    <property type="project" value="InterPro"/>
</dbReference>
<evidence type="ECO:0000256" key="2">
    <source>
        <dbReference type="ARBA" id="ARBA00022630"/>
    </source>
</evidence>
<dbReference type="InterPro" id="IPR036188">
    <property type="entry name" value="FAD/NAD-bd_sf"/>
</dbReference>
<dbReference type="EMBL" id="PKPP01002918">
    <property type="protein sequence ID" value="PWA72327.1"/>
    <property type="molecule type" value="Genomic_DNA"/>
</dbReference>
<comment type="cofactor">
    <cofactor evidence="5">
        <name>FAD</name>
        <dbReference type="ChEBI" id="CHEBI:57692"/>
    </cofactor>
</comment>
<comment type="caution">
    <text evidence="6">The sequence shown here is derived from an EMBL/GenBank/DDBJ whole genome shotgun (WGS) entry which is preliminary data.</text>
</comment>
<dbReference type="SUPFAM" id="SSF51905">
    <property type="entry name" value="FAD/NAD(P)-binding domain"/>
    <property type="match status" value="1"/>
</dbReference>
<gene>
    <name evidence="6" type="ORF">CTI12_AA271540</name>
</gene>
<sequence>MANSLKVAVIGAGAAGLTAARELQRESHHVVVFERSHRLGGTWVYDPRVESDLLGRDPNRDIVHGSLYKSLETNLPRQLMSFSDFKFGEKAYGDPRIFPGHEEVLKFLEDFATTFELTKLIRFNTEVIRVELVESGMTEFVVESKTGGLSSIEVFDAVVVCNGHNTEPNLPTDIPAPMDRLTLIALAEYIYLFYDGNSSASGCATNLSLRVMETCQKCLAAPVDAYIEIFGSDLELSSMCSLKCEEVTQVTGAMREGPSGGHMPDDYSR</sequence>
<organism evidence="6 7">
    <name type="scientific">Artemisia annua</name>
    <name type="common">Sweet wormwood</name>
    <dbReference type="NCBI Taxonomy" id="35608"/>
    <lineage>
        <taxon>Eukaryota</taxon>
        <taxon>Viridiplantae</taxon>
        <taxon>Streptophyta</taxon>
        <taxon>Embryophyta</taxon>
        <taxon>Tracheophyta</taxon>
        <taxon>Spermatophyta</taxon>
        <taxon>Magnoliopsida</taxon>
        <taxon>eudicotyledons</taxon>
        <taxon>Gunneridae</taxon>
        <taxon>Pentapetalae</taxon>
        <taxon>asterids</taxon>
        <taxon>campanulids</taxon>
        <taxon>Asterales</taxon>
        <taxon>Asteraceae</taxon>
        <taxon>Asteroideae</taxon>
        <taxon>Anthemideae</taxon>
        <taxon>Artemisiinae</taxon>
        <taxon>Artemisia</taxon>
    </lineage>
</organism>